<dbReference type="SMART" id="SM00360">
    <property type="entry name" value="RRM"/>
    <property type="match status" value="1"/>
</dbReference>
<keyword evidence="1" id="KW-0694">RNA-binding</keyword>
<dbReference type="Proteomes" id="UP000242715">
    <property type="component" value="Unassembled WGS sequence"/>
</dbReference>
<sequence length="192" mass="21775">MQESAAYAEALDFELEDDDLMDADAPPPHRKIKSAIIASSTLSVPKKTKGRGFRQDYKSHYNSPLNGSDFDSLTVEGGSGPQKSIEGWIILVTGVHGEAEEEHLRDAFGEYGVIKNLKLIHEHREGFVKGALIEYEHYEEARNAIENLNGSEFLTQSIYVDWAFSCGRINKLIKRKNPRPPQQRSRSPRRRY</sequence>
<dbReference type="GO" id="GO:0005634">
    <property type="term" value="C:nucleus"/>
    <property type="evidence" value="ECO:0007669"/>
    <property type="project" value="InterPro"/>
</dbReference>
<accession>A0A2Z6NM65</accession>
<keyword evidence="4" id="KW-1185">Reference proteome</keyword>
<reference evidence="4" key="1">
    <citation type="journal article" date="2017" name="Front. Plant Sci.">
        <title>Climate Clever Clovers: New Paradigm to Reduce the Environmental Footprint of Ruminants by Breeding Low Methanogenic Forages Utilizing Haplotype Variation.</title>
        <authorList>
            <person name="Kaur P."/>
            <person name="Appels R."/>
            <person name="Bayer P.E."/>
            <person name="Keeble-Gagnere G."/>
            <person name="Wang J."/>
            <person name="Hirakawa H."/>
            <person name="Shirasawa K."/>
            <person name="Vercoe P."/>
            <person name="Stefanova K."/>
            <person name="Durmic Z."/>
            <person name="Nichols P."/>
            <person name="Revell C."/>
            <person name="Isobe S.N."/>
            <person name="Edwards D."/>
            <person name="Erskine W."/>
        </authorList>
    </citation>
    <scope>NUCLEOTIDE SEQUENCE [LARGE SCALE GENOMIC DNA]</scope>
    <source>
        <strain evidence="4">cv. Daliak</strain>
    </source>
</reference>
<dbReference type="Pfam" id="PF00076">
    <property type="entry name" value="RRM_1"/>
    <property type="match status" value="1"/>
</dbReference>
<proteinExistence type="predicted"/>
<dbReference type="Gene3D" id="3.30.70.330">
    <property type="match status" value="1"/>
</dbReference>
<dbReference type="InterPro" id="IPR035979">
    <property type="entry name" value="RBD_domain_sf"/>
</dbReference>
<evidence type="ECO:0000313" key="4">
    <source>
        <dbReference type="Proteomes" id="UP000242715"/>
    </source>
</evidence>
<dbReference type="GO" id="GO:0005737">
    <property type="term" value="C:cytoplasm"/>
    <property type="evidence" value="ECO:0007669"/>
    <property type="project" value="InterPro"/>
</dbReference>
<dbReference type="PRINTS" id="PR01738">
    <property type="entry name" value="RNABINDINGM8"/>
</dbReference>
<organism evidence="3 4">
    <name type="scientific">Trifolium subterraneum</name>
    <name type="common">Subterranean clover</name>
    <dbReference type="NCBI Taxonomy" id="3900"/>
    <lineage>
        <taxon>Eukaryota</taxon>
        <taxon>Viridiplantae</taxon>
        <taxon>Streptophyta</taxon>
        <taxon>Embryophyta</taxon>
        <taxon>Tracheophyta</taxon>
        <taxon>Spermatophyta</taxon>
        <taxon>Magnoliopsida</taxon>
        <taxon>eudicotyledons</taxon>
        <taxon>Gunneridae</taxon>
        <taxon>Pentapetalae</taxon>
        <taxon>rosids</taxon>
        <taxon>fabids</taxon>
        <taxon>Fabales</taxon>
        <taxon>Fabaceae</taxon>
        <taxon>Papilionoideae</taxon>
        <taxon>50 kb inversion clade</taxon>
        <taxon>NPAAA clade</taxon>
        <taxon>Hologalegina</taxon>
        <taxon>IRL clade</taxon>
        <taxon>Trifolieae</taxon>
        <taxon>Trifolium</taxon>
    </lineage>
</organism>
<dbReference type="PROSITE" id="PS50102">
    <property type="entry name" value="RRM"/>
    <property type="match status" value="1"/>
</dbReference>
<dbReference type="GO" id="GO:0006396">
    <property type="term" value="P:RNA processing"/>
    <property type="evidence" value="ECO:0007669"/>
    <property type="project" value="InterPro"/>
</dbReference>
<dbReference type="EMBL" id="DF974128">
    <property type="protein sequence ID" value="GAU45498.1"/>
    <property type="molecule type" value="Genomic_DNA"/>
</dbReference>
<evidence type="ECO:0000259" key="2">
    <source>
        <dbReference type="PROSITE" id="PS50102"/>
    </source>
</evidence>
<dbReference type="OrthoDB" id="15688at2759"/>
<protein>
    <recommendedName>
        <fullName evidence="2">RRM domain-containing protein</fullName>
    </recommendedName>
</protein>
<dbReference type="GO" id="GO:0003723">
    <property type="term" value="F:RNA binding"/>
    <property type="evidence" value="ECO:0007669"/>
    <property type="project" value="UniProtKB-UniRule"/>
</dbReference>
<dbReference type="InterPro" id="IPR008111">
    <property type="entry name" value="RNA-bd_8"/>
</dbReference>
<evidence type="ECO:0000313" key="3">
    <source>
        <dbReference type="EMBL" id="GAU45498.1"/>
    </source>
</evidence>
<dbReference type="PANTHER" id="PTHR45894">
    <property type="entry name" value="RNA-BINDING PROTEIN 8A"/>
    <property type="match status" value="1"/>
</dbReference>
<dbReference type="InterPro" id="IPR012677">
    <property type="entry name" value="Nucleotide-bd_a/b_plait_sf"/>
</dbReference>
<feature type="domain" description="RRM" evidence="2">
    <location>
        <begin position="88"/>
        <end position="165"/>
    </location>
</feature>
<dbReference type="InterPro" id="IPR000504">
    <property type="entry name" value="RRM_dom"/>
</dbReference>
<name>A0A2Z6NM65_TRISU</name>
<dbReference type="AlphaFoldDB" id="A0A2Z6NM65"/>
<evidence type="ECO:0000256" key="1">
    <source>
        <dbReference type="PROSITE-ProRule" id="PRU00176"/>
    </source>
</evidence>
<dbReference type="SUPFAM" id="SSF54928">
    <property type="entry name" value="RNA-binding domain, RBD"/>
    <property type="match status" value="1"/>
</dbReference>
<gene>
    <name evidence="3" type="ORF">TSUD_129440</name>
</gene>